<evidence type="ECO:0008006" key="4">
    <source>
        <dbReference type="Google" id="ProtNLM"/>
    </source>
</evidence>
<dbReference type="InterPro" id="IPR017259">
    <property type="entry name" value="UCP037672"/>
</dbReference>
<keyword evidence="1" id="KW-1133">Transmembrane helix</keyword>
<keyword evidence="1" id="KW-0472">Membrane</keyword>
<organism evidence="2 3">
    <name type="scientific">Clostridium manihotivorum</name>
    <dbReference type="NCBI Taxonomy" id="2320868"/>
    <lineage>
        <taxon>Bacteria</taxon>
        <taxon>Bacillati</taxon>
        <taxon>Bacillota</taxon>
        <taxon>Clostridia</taxon>
        <taxon>Eubacteriales</taxon>
        <taxon>Clostridiaceae</taxon>
        <taxon>Clostridium</taxon>
    </lineage>
</organism>
<accession>A0A410DWN1</accession>
<protein>
    <recommendedName>
        <fullName evidence="4">DUF3784 domain-containing protein</fullName>
    </recommendedName>
</protein>
<sequence length="97" mass="10521">MRGSIVIASIAILLFILSYIIYKYEKVGLLAGIEKSKVRDVHGLAKFAGKIFSLIAAGTLLLAIVGSITSSVIPGRVFLVYSIALLIIYFWGLGKYL</sequence>
<dbReference type="Pfam" id="PF12650">
    <property type="entry name" value="DUF3784"/>
    <property type="match status" value="1"/>
</dbReference>
<name>A0A410DWN1_9CLOT</name>
<feature type="transmembrane region" description="Helical" evidence="1">
    <location>
        <begin position="77"/>
        <end position="94"/>
    </location>
</feature>
<dbReference type="KEGG" id="cmah:C1I91_18355"/>
<dbReference type="EMBL" id="CP025746">
    <property type="protein sequence ID" value="QAA33450.1"/>
    <property type="molecule type" value="Genomic_DNA"/>
</dbReference>
<keyword evidence="1" id="KW-0812">Transmembrane</keyword>
<evidence type="ECO:0000313" key="2">
    <source>
        <dbReference type="EMBL" id="QAA33450.1"/>
    </source>
</evidence>
<feature type="transmembrane region" description="Helical" evidence="1">
    <location>
        <begin position="6"/>
        <end position="22"/>
    </location>
</feature>
<dbReference type="Proteomes" id="UP000286268">
    <property type="component" value="Chromosome"/>
</dbReference>
<evidence type="ECO:0000313" key="3">
    <source>
        <dbReference type="Proteomes" id="UP000286268"/>
    </source>
</evidence>
<proteinExistence type="predicted"/>
<dbReference type="AlphaFoldDB" id="A0A410DWN1"/>
<reference evidence="2 3" key="1">
    <citation type="submission" date="2018-01" db="EMBL/GenBank/DDBJ databases">
        <title>Genome Sequencing and Assembly of Anaerobacter polyendosporus strain CT4.</title>
        <authorList>
            <person name="Tachaapaikoon C."/>
            <person name="Sutheeworapong S."/>
            <person name="Jenjaroenpun P."/>
            <person name="Wongsurawat T."/>
            <person name="Nookeaw I."/>
            <person name="Cheawchanlertfa P."/>
            <person name="Kosugi A."/>
            <person name="Cheevadhanarak S."/>
            <person name="Ratanakhanokchai K."/>
        </authorList>
    </citation>
    <scope>NUCLEOTIDE SEQUENCE [LARGE SCALE GENOMIC DNA]</scope>
    <source>
        <strain evidence="2 3">CT4</strain>
    </source>
</reference>
<gene>
    <name evidence="2" type="ORF">C1I91_18355</name>
</gene>
<feature type="transmembrane region" description="Helical" evidence="1">
    <location>
        <begin position="43"/>
        <end position="65"/>
    </location>
</feature>
<evidence type="ECO:0000256" key="1">
    <source>
        <dbReference type="SAM" id="Phobius"/>
    </source>
</evidence>
<keyword evidence="3" id="KW-1185">Reference proteome</keyword>